<dbReference type="InterPro" id="IPR035965">
    <property type="entry name" value="PAS-like_dom_sf"/>
</dbReference>
<keyword evidence="4" id="KW-0597">Phosphoprotein</keyword>
<dbReference type="CDD" id="cd00082">
    <property type="entry name" value="HisKA"/>
    <property type="match status" value="1"/>
</dbReference>
<comment type="caution">
    <text evidence="9">The sequence shown here is derived from an EMBL/GenBank/DDBJ whole genome shotgun (WGS) entry which is preliminary data.</text>
</comment>
<evidence type="ECO:0000256" key="2">
    <source>
        <dbReference type="ARBA" id="ARBA00004236"/>
    </source>
</evidence>
<dbReference type="PANTHER" id="PTHR43547:SF2">
    <property type="entry name" value="HYBRID SIGNAL TRANSDUCTION HISTIDINE KINASE C"/>
    <property type="match status" value="1"/>
</dbReference>
<dbReference type="InterPro" id="IPR036890">
    <property type="entry name" value="HATPase_C_sf"/>
</dbReference>
<dbReference type="InterPro" id="IPR000014">
    <property type="entry name" value="PAS"/>
</dbReference>
<keyword evidence="5 9" id="KW-0418">Kinase</keyword>
<keyword evidence="6" id="KW-0902">Two-component regulatory system</keyword>
<evidence type="ECO:0000313" key="10">
    <source>
        <dbReference type="Proteomes" id="UP001500929"/>
    </source>
</evidence>
<reference evidence="10" key="1">
    <citation type="journal article" date="2019" name="Int. J. Syst. Evol. Microbiol.">
        <title>The Global Catalogue of Microorganisms (GCM) 10K type strain sequencing project: providing services to taxonomists for standard genome sequencing and annotation.</title>
        <authorList>
            <consortium name="The Broad Institute Genomics Platform"/>
            <consortium name="The Broad Institute Genome Sequencing Center for Infectious Disease"/>
            <person name="Wu L."/>
            <person name="Ma J."/>
        </authorList>
    </citation>
    <scope>NUCLEOTIDE SEQUENCE [LARGE SCALE GENOMIC DNA]</scope>
    <source>
        <strain evidence="10">JCM 16117</strain>
    </source>
</reference>
<dbReference type="SUPFAM" id="SSF47384">
    <property type="entry name" value="Homodimeric domain of signal transducing histidine kinase"/>
    <property type="match status" value="1"/>
</dbReference>
<evidence type="ECO:0000259" key="8">
    <source>
        <dbReference type="PROSITE" id="PS50109"/>
    </source>
</evidence>
<keyword evidence="5 9" id="KW-0808">Transferase</keyword>
<dbReference type="SMART" id="SM00387">
    <property type="entry name" value="HATPase_c"/>
    <property type="match status" value="1"/>
</dbReference>
<dbReference type="Gene3D" id="1.10.287.130">
    <property type="match status" value="1"/>
</dbReference>
<accession>A0ABP5Q2V8</accession>
<dbReference type="InterPro" id="IPR005467">
    <property type="entry name" value="His_kinase_dom"/>
</dbReference>
<dbReference type="InterPro" id="IPR013656">
    <property type="entry name" value="PAS_4"/>
</dbReference>
<dbReference type="GO" id="GO:0016301">
    <property type="term" value="F:kinase activity"/>
    <property type="evidence" value="ECO:0007669"/>
    <property type="project" value="UniProtKB-KW"/>
</dbReference>
<evidence type="ECO:0000256" key="3">
    <source>
        <dbReference type="ARBA" id="ARBA00012438"/>
    </source>
</evidence>
<dbReference type="Pfam" id="PF00512">
    <property type="entry name" value="HisKA"/>
    <property type="match status" value="1"/>
</dbReference>
<dbReference type="Pfam" id="PF02518">
    <property type="entry name" value="HATPase_c"/>
    <property type="match status" value="1"/>
</dbReference>
<dbReference type="PRINTS" id="PR00344">
    <property type="entry name" value="BCTRLSENSOR"/>
</dbReference>
<dbReference type="Proteomes" id="UP001500929">
    <property type="component" value="Unassembled WGS sequence"/>
</dbReference>
<name>A0ABP5Q2V8_9MICO</name>
<dbReference type="PANTHER" id="PTHR43547">
    <property type="entry name" value="TWO-COMPONENT HISTIDINE KINASE"/>
    <property type="match status" value="1"/>
</dbReference>
<evidence type="ECO:0000313" key="9">
    <source>
        <dbReference type="EMBL" id="GAA2224262.1"/>
    </source>
</evidence>
<feature type="transmembrane region" description="Helical" evidence="7">
    <location>
        <begin position="159"/>
        <end position="179"/>
    </location>
</feature>
<dbReference type="Gene3D" id="3.30.565.10">
    <property type="entry name" value="Histidine kinase-like ATPase, C-terminal domain"/>
    <property type="match status" value="1"/>
</dbReference>
<evidence type="ECO:0000256" key="5">
    <source>
        <dbReference type="ARBA" id="ARBA00022777"/>
    </source>
</evidence>
<sequence length="561" mass="58594">MGDAGAPQPPAARPSIASQARRQPFAQVMLLFAVTVTVVAVAIIDPAHFTAEFLAGVATVVVLTAVQVAISLSRRFDAGSTPGAWLAIVPLLDIVACTFIRADVIDILPAVGLLVVFPLGWLAFAFPAPLAVAGVLATCFVTSYPLLRTGFDVQSPAAWAQVLALPVMISFFAVTTSSIGRDLTRRQRDAEREAERARAAQRQSEGAELTIRALAETTSDALAVFGLDGRAIVANDAALAIGMRVGRPELTLDGPPAEVYELSGGERIEVDLDIVRRIVAGELRGKNRLLVGPPGDQLVLSITARAVSGPDGEVTGVVLVGHDITELVQAVEVRDRFLDDVGHELKTPLTTILGHAELLALSPDEQVAAQGETISRAAERQLAIVNQLITAGRAVLAEVEPRTAVSPVVEQGVHQARSAAEAKGVSFALVDDLASAAGAGTPVRFPARDLETVVDALASNAVLFTPSGGTVVVGVRRDTDSDAVLVEISDSGVGMSDVELRQAFERFYRTASTRRNAVPGLGLGLSIARTLAEAHGAHLDLTSRPGKGTVATLALPLADIA</sequence>
<dbReference type="InterPro" id="IPR004358">
    <property type="entry name" value="Sig_transdc_His_kin-like_C"/>
</dbReference>
<gene>
    <name evidence="9" type="ORF">GCM10009851_04570</name>
</gene>
<keyword evidence="7" id="KW-1133">Transmembrane helix</keyword>
<proteinExistence type="predicted"/>
<dbReference type="SUPFAM" id="SSF55874">
    <property type="entry name" value="ATPase domain of HSP90 chaperone/DNA topoisomerase II/histidine kinase"/>
    <property type="match status" value="1"/>
</dbReference>
<dbReference type="SMART" id="SM00388">
    <property type="entry name" value="HisKA"/>
    <property type="match status" value="1"/>
</dbReference>
<dbReference type="CDD" id="cd00130">
    <property type="entry name" value="PAS"/>
    <property type="match status" value="1"/>
</dbReference>
<dbReference type="Gene3D" id="3.30.450.20">
    <property type="entry name" value="PAS domain"/>
    <property type="match status" value="1"/>
</dbReference>
<comment type="catalytic activity">
    <reaction evidence="1">
        <text>ATP + protein L-histidine = ADP + protein N-phospho-L-histidine.</text>
        <dbReference type="EC" id="2.7.13.3"/>
    </reaction>
</comment>
<dbReference type="RefSeq" id="WP_259477608.1">
    <property type="nucleotide sequence ID" value="NZ_BAAAQY010000001.1"/>
</dbReference>
<dbReference type="InterPro" id="IPR036097">
    <property type="entry name" value="HisK_dim/P_sf"/>
</dbReference>
<evidence type="ECO:0000256" key="6">
    <source>
        <dbReference type="ARBA" id="ARBA00023012"/>
    </source>
</evidence>
<feature type="domain" description="Histidine kinase" evidence="8">
    <location>
        <begin position="340"/>
        <end position="559"/>
    </location>
</feature>
<evidence type="ECO:0000256" key="7">
    <source>
        <dbReference type="SAM" id="Phobius"/>
    </source>
</evidence>
<feature type="transmembrane region" description="Helical" evidence="7">
    <location>
        <begin position="53"/>
        <end position="72"/>
    </location>
</feature>
<feature type="transmembrane region" description="Helical" evidence="7">
    <location>
        <begin position="84"/>
        <end position="101"/>
    </location>
</feature>
<dbReference type="EMBL" id="BAAAQY010000001">
    <property type="protein sequence ID" value="GAA2224262.1"/>
    <property type="molecule type" value="Genomic_DNA"/>
</dbReference>
<protein>
    <recommendedName>
        <fullName evidence="3">histidine kinase</fullName>
        <ecNumber evidence="3">2.7.13.3</ecNumber>
    </recommendedName>
</protein>
<comment type="subcellular location">
    <subcellularLocation>
        <location evidence="2">Cell membrane</location>
    </subcellularLocation>
</comment>
<feature type="transmembrane region" description="Helical" evidence="7">
    <location>
        <begin position="28"/>
        <end position="47"/>
    </location>
</feature>
<dbReference type="SUPFAM" id="SSF55785">
    <property type="entry name" value="PYP-like sensor domain (PAS domain)"/>
    <property type="match status" value="1"/>
</dbReference>
<dbReference type="InterPro" id="IPR003594">
    <property type="entry name" value="HATPase_dom"/>
</dbReference>
<dbReference type="InterPro" id="IPR003661">
    <property type="entry name" value="HisK_dim/P_dom"/>
</dbReference>
<organism evidence="9 10">
    <name type="scientific">Herbiconiux moechotypicola</name>
    <dbReference type="NCBI Taxonomy" id="637393"/>
    <lineage>
        <taxon>Bacteria</taxon>
        <taxon>Bacillati</taxon>
        <taxon>Actinomycetota</taxon>
        <taxon>Actinomycetes</taxon>
        <taxon>Micrococcales</taxon>
        <taxon>Microbacteriaceae</taxon>
        <taxon>Herbiconiux</taxon>
    </lineage>
</organism>
<evidence type="ECO:0000256" key="1">
    <source>
        <dbReference type="ARBA" id="ARBA00000085"/>
    </source>
</evidence>
<evidence type="ECO:0000256" key="4">
    <source>
        <dbReference type="ARBA" id="ARBA00022553"/>
    </source>
</evidence>
<keyword evidence="7" id="KW-0472">Membrane</keyword>
<dbReference type="CDD" id="cd00075">
    <property type="entry name" value="HATPase"/>
    <property type="match status" value="1"/>
</dbReference>
<keyword evidence="7" id="KW-0812">Transmembrane</keyword>
<dbReference type="Pfam" id="PF08448">
    <property type="entry name" value="PAS_4"/>
    <property type="match status" value="1"/>
</dbReference>
<dbReference type="PROSITE" id="PS50109">
    <property type="entry name" value="HIS_KIN"/>
    <property type="match status" value="1"/>
</dbReference>
<keyword evidence="10" id="KW-1185">Reference proteome</keyword>
<dbReference type="EC" id="2.7.13.3" evidence="3"/>